<dbReference type="PROSITE" id="PS50111">
    <property type="entry name" value="CHEMOTAXIS_TRANSDUC_2"/>
    <property type="match status" value="1"/>
</dbReference>
<evidence type="ECO:0000259" key="10">
    <source>
        <dbReference type="PROSITE" id="PS50111"/>
    </source>
</evidence>
<organism evidence="11 12">
    <name type="scientific">Thalassotalea profundi</name>
    <dbReference type="NCBI Taxonomy" id="2036687"/>
    <lineage>
        <taxon>Bacteria</taxon>
        <taxon>Pseudomonadati</taxon>
        <taxon>Pseudomonadota</taxon>
        <taxon>Gammaproteobacteria</taxon>
        <taxon>Alteromonadales</taxon>
        <taxon>Colwelliaceae</taxon>
        <taxon>Thalassotalea</taxon>
    </lineage>
</organism>
<dbReference type="PANTHER" id="PTHR32089">
    <property type="entry name" value="METHYL-ACCEPTING CHEMOTAXIS PROTEIN MCPB"/>
    <property type="match status" value="1"/>
</dbReference>
<evidence type="ECO:0000256" key="8">
    <source>
        <dbReference type="SAM" id="Coils"/>
    </source>
</evidence>
<dbReference type="Pfam" id="PF00015">
    <property type="entry name" value="MCPsignal"/>
    <property type="match status" value="1"/>
</dbReference>
<protein>
    <submittedName>
        <fullName evidence="11">Methyl-accepting chemotaxis protein</fullName>
    </submittedName>
</protein>
<dbReference type="SMART" id="SM00283">
    <property type="entry name" value="MA"/>
    <property type="match status" value="1"/>
</dbReference>
<accession>A0ABQ3IQ33</accession>
<evidence type="ECO:0000256" key="1">
    <source>
        <dbReference type="ARBA" id="ARBA00004141"/>
    </source>
</evidence>
<evidence type="ECO:0000313" key="12">
    <source>
        <dbReference type="Proteomes" id="UP000626370"/>
    </source>
</evidence>
<keyword evidence="3 9" id="KW-1133">Transmembrane helix</keyword>
<comment type="caution">
    <text evidence="11">The sequence shown here is derived from an EMBL/GenBank/DDBJ whole genome shotgun (WGS) entry which is preliminary data.</text>
</comment>
<reference evidence="12" key="1">
    <citation type="journal article" date="2019" name="Int. J. Syst. Evol. Microbiol.">
        <title>The Global Catalogue of Microorganisms (GCM) 10K type strain sequencing project: providing services to taxonomists for standard genome sequencing and annotation.</title>
        <authorList>
            <consortium name="The Broad Institute Genomics Platform"/>
            <consortium name="The Broad Institute Genome Sequencing Center for Infectious Disease"/>
            <person name="Wu L."/>
            <person name="Ma J."/>
        </authorList>
    </citation>
    <scope>NUCLEOTIDE SEQUENCE [LARGE SCALE GENOMIC DNA]</scope>
    <source>
        <strain evidence="12">CGMCC 1.15922</strain>
    </source>
</reference>
<keyword evidence="2 9" id="KW-0812">Transmembrane</keyword>
<proteinExistence type="inferred from homology"/>
<dbReference type="SUPFAM" id="SSF58104">
    <property type="entry name" value="Methyl-accepting chemotaxis protein (MCP) signaling domain"/>
    <property type="match status" value="1"/>
</dbReference>
<feature type="coiled-coil region" evidence="8">
    <location>
        <begin position="256"/>
        <end position="290"/>
    </location>
</feature>
<dbReference type="InterPro" id="IPR004089">
    <property type="entry name" value="MCPsignal_dom"/>
</dbReference>
<name>A0ABQ3IQ33_9GAMM</name>
<feature type="domain" description="Methyl-accepting transducer" evidence="10">
    <location>
        <begin position="377"/>
        <end position="599"/>
    </location>
</feature>
<keyword evidence="12" id="KW-1185">Reference proteome</keyword>
<evidence type="ECO:0000256" key="3">
    <source>
        <dbReference type="ARBA" id="ARBA00022989"/>
    </source>
</evidence>
<keyword evidence="5 7" id="KW-0807">Transducer</keyword>
<feature type="transmembrane region" description="Helical" evidence="9">
    <location>
        <begin position="295"/>
        <end position="316"/>
    </location>
</feature>
<dbReference type="PANTHER" id="PTHR32089:SF119">
    <property type="entry name" value="METHYL-ACCEPTING CHEMOTAXIS PROTEIN CTPL"/>
    <property type="match status" value="1"/>
</dbReference>
<evidence type="ECO:0000256" key="5">
    <source>
        <dbReference type="ARBA" id="ARBA00023224"/>
    </source>
</evidence>
<dbReference type="Gene3D" id="6.10.340.10">
    <property type="match status" value="1"/>
</dbReference>
<evidence type="ECO:0000256" key="2">
    <source>
        <dbReference type="ARBA" id="ARBA00022692"/>
    </source>
</evidence>
<keyword evidence="8" id="KW-0175">Coiled coil</keyword>
<keyword evidence="4 9" id="KW-0472">Membrane</keyword>
<evidence type="ECO:0000256" key="4">
    <source>
        <dbReference type="ARBA" id="ARBA00023136"/>
    </source>
</evidence>
<dbReference type="Proteomes" id="UP000626370">
    <property type="component" value="Unassembled WGS sequence"/>
</dbReference>
<evidence type="ECO:0000256" key="9">
    <source>
        <dbReference type="SAM" id="Phobius"/>
    </source>
</evidence>
<dbReference type="RefSeq" id="WP_189377969.1">
    <property type="nucleotide sequence ID" value="NZ_BNAH01000006.1"/>
</dbReference>
<comment type="subcellular location">
    <subcellularLocation>
        <location evidence="1">Membrane</location>
        <topology evidence="1">Multi-pass membrane protein</topology>
    </subcellularLocation>
</comment>
<feature type="transmembrane region" description="Helical" evidence="9">
    <location>
        <begin position="6"/>
        <end position="26"/>
    </location>
</feature>
<dbReference type="Pfam" id="PF00672">
    <property type="entry name" value="HAMP"/>
    <property type="match status" value="1"/>
</dbReference>
<gene>
    <name evidence="11" type="ORF">GCM10011501_18390</name>
</gene>
<dbReference type="EMBL" id="BNAH01000006">
    <property type="protein sequence ID" value="GHE89215.1"/>
    <property type="molecule type" value="Genomic_DNA"/>
</dbReference>
<sequence>MRVSTFSRLSVIAISLFTIIFLATMYQVAQSLGNSRDQNANYQALKSLVTIKFNRTIGQYLQTGSANLLNQAEEELGEMALLSQKIGVESLHNMMDEEITSLNLNINSKYRAMGKLSGDPLALLRNVEADLLANNSALNRYVIEKSDLLSSSEKQEYLVLNARTAKVIAELIVAREKLFSELSTDQVLINQAINDLQLITEKLTHLPLLEIYPEVDEDDLFADEDDQDDLSELAIAELSSLSKRYNKELTTTIELKQQKQSGLALLEQQVANLEKIMIDAEQDILKVQAQLNKQLYWIVIGLLAFLVAFLVANYWLQRSVILNPLRKLRDSFVALVEQGKVDNIEGISVKTELGEISHSFNQMVNKLAKDDYEKAKQLDLIAKALSTMELQVNNIYQSSTSTSEHVQVARNIMASLGEATENVNTLSSQVVENAQATQVAMETSQSRVALVLSASETTNQAAQQSKTEITMLCQAVNSVTSIVDVIGAIADQTNLLALNAAIEAARAGTHGRGFSVVADEVRKLAGKTQDSLKQINGRLSQLQSASSSIEGTILAIEKASENQKNIADELQVTALEVTEQAQQSANVALDTLAQITRQQEYFNSVELAMRSVDDEVSQSQSLSESIAKEVSIHVSDIGLTLKKSD</sequence>
<evidence type="ECO:0000313" key="11">
    <source>
        <dbReference type="EMBL" id="GHE89215.1"/>
    </source>
</evidence>
<dbReference type="InterPro" id="IPR003660">
    <property type="entry name" value="HAMP_dom"/>
</dbReference>
<dbReference type="Gene3D" id="1.10.287.950">
    <property type="entry name" value="Methyl-accepting chemotaxis protein"/>
    <property type="match status" value="1"/>
</dbReference>
<evidence type="ECO:0000256" key="6">
    <source>
        <dbReference type="ARBA" id="ARBA00029447"/>
    </source>
</evidence>
<evidence type="ECO:0000256" key="7">
    <source>
        <dbReference type="PROSITE-ProRule" id="PRU00284"/>
    </source>
</evidence>
<comment type="similarity">
    <text evidence="6">Belongs to the methyl-accepting chemotaxis (MCP) protein family.</text>
</comment>